<gene>
    <name evidence="1" type="primary">WBGene00281757</name>
</gene>
<reference evidence="2" key="1">
    <citation type="journal article" date="2008" name="Nat. Genet.">
        <title>The Pristionchus pacificus genome provides a unique perspective on nematode lifestyle and parasitism.</title>
        <authorList>
            <person name="Dieterich C."/>
            <person name="Clifton S.W."/>
            <person name="Schuster L.N."/>
            <person name="Chinwalla A."/>
            <person name="Delehaunty K."/>
            <person name="Dinkelacker I."/>
            <person name="Fulton L."/>
            <person name="Fulton R."/>
            <person name="Godfrey J."/>
            <person name="Minx P."/>
            <person name="Mitreva M."/>
            <person name="Roeseler W."/>
            <person name="Tian H."/>
            <person name="Witte H."/>
            <person name="Yang S.P."/>
            <person name="Wilson R.K."/>
            <person name="Sommer R.J."/>
        </authorList>
    </citation>
    <scope>NUCLEOTIDE SEQUENCE [LARGE SCALE GENOMIC DNA]</scope>
    <source>
        <strain evidence="2">PS312</strain>
    </source>
</reference>
<protein>
    <submittedName>
        <fullName evidence="1">Uncharacterized protein</fullName>
    </submittedName>
</protein>
<name>A0A2A6BU80_PRIPA</name>
<reference evidence="1" key="2">
    <citation type="submission" date="2022-06" db="UniProtKB">
        <authorList>
            <consortium name="EnsemblMetazoa"/>
        </authorList>
    </citation>
    <scope>IDENTIFICATION</scope>
    <source>
        <strain evidence="1">PS312</strain>
    </source>
</reference>
<evidence type="ECO:0000313" key="2">
    <source>
        <dbReference type="Proteomes" id="UP000005239"/>
    </source>
</evidence>
<organism evidence="1 2">
    <name type="scientific">Pristionchus pacificus</name>
    <name type="common">Parasitic nematode worm</name>
    <dbReference type="NCBI Taxonomy" id="54126"/>
    <lineage>
        <taxon>Eukaryota</taxon>
        <taxon>Metazoa</taxon>
        <taxon>Ecdysozoa</taxon>
        <taxon>Nematoda</taxon>
        <taxon>Chromadorea</taxon>
        <taxon>Rhabditida</taxon>
        <taxon>Rhabditina</taxon>
        <taxon>Diplogasteromorpha</taxon>
        <taxon>Diplogasteroidea</taxon>
        <taxon>Neodiplogasteridae</taxon>
        <taxon>Pristionchus</taxon>
    </lineage>
</organism>
<evidence type="ECO:0000313" key="1">
    <source>
        <dbReference type="EnsemblMetazoa" id="PPA43388.1"/>
    </source>
</evidence>
<keyword evidence="2" id="KW-1185">Reference proteome</keyword>
<accession>A0A2A6BU80</accession>
<dbReference type="EnsemblMetazoa" id="PPA43388.1">
    <property type="protein sequence ID" value="PPA43388.1"/>
    <property type="gene ID" value="WBGene00281757"/>
</dbReference>
<sequence length="204" mass="23114">MASLMSLFAWDFENLSPRQMGMMRLYVETQEREQAKEQKDGVRGVPCDPSNLAKMTMGRSADTEEHLLRTYLIVLNVDHLTRNDAIPDMIGPMLPTPIEAAKMILKSALESIAILDVIRVCIMIGRMTTLPPFSTFNILFTSLRPVCNDVYFDKMWNGLMQTLKARRLSQESLDVFEQQYETIASKYVDTSEDDVSTGDGESTD</sequence>
<dbReference type="Proteomes" id="UP000005239">
    <property type="component" value="Unassembled WGS sequence"/>
</dbReference>
<proteinExistence type="predicted"/>
<dbReference type="AlphaFoldDB" id="A0A2A6BU80"/>
<accession>A0A8R1V0H7</accession>